<organism evidence="6 7">
    <name type="scientific">Stylonychia lemnae</name>
    <name type="common">Ciliate</name>
    <dbReference type="NCBI Taxonomy" id="5949"/>
    <lineage>
        <taxon>Eukaryota</taxon>
        <taxon>Sar</taxon>
        <taxon>Alveolata</taxon>
        <taxon>Ciliophora</taxon>
        <taxon>Intramacronucleata</taxon>
        <taxon>Spirotrichea</taxon>
        <taxon>Stichotrichia</taxon>
        <taxon>Sporadotrichida</taxon>
        <taxon>Oxytrichidae</taxon>
        <taxon>Stylonychinae</taxon>
        <taxon>Stylonychia</taxon>
    </lineage>
</organism>
<dbReference type="PANTHER" id="PTHR24126">
    <property type="entry name" value="ANKYRIN REPEAT, PH AND SEC7 DOMAIN CONTAINING PROTEIN SECG-RELATED"/>
    <property type="match status" value="1"/>
</dbReference>
<dbReference type="AlphaFoldDB" id="A0A078B7I5"/>
<dbReference type="OrthoDB" id="163438at2759"/>
<keyword evidence="5" id="KW-0472">Membrane</keyword>
<feature type="repeat" description="ANK" evidence="3">
    <location>
        <begin position="214"/>
        <end position="246"/>
    </location>
</feature>
<dbReference type="SUPFAM" id="SSF48403">
    <property type="entry name" value="Ankyrin repeat"/>
    <property type="match status" value="1"/>
</dbReference>
<keyword evidence="1" id="KW-0677">Repeat</keyword>
<dbReference type="SMART" id="SM00248">
    <property type="entry name" value="ANK"/>
    <property type="match status" value="4"/>
</dbReference>
<keyword evidence="2 3" id="KW-0040">ANK repeat</keyword>
<dbReference type="Gene3D" id="1.25.40.20">
    <property type="entry name" value="Ankyrin repeat-containing domain"/>
    <property type="match status" value="2"/>
</dbReference>
<dbReference type="PROSITE" id="PS50088">
    <property type="entry name" value="ANK_REPEAT"/>
    <property type="match status" value="2"/>
</dbReference>
<reference evidence="6 7" key="1">
    <citation type="submission" date="2014-06" db="EMBL/GenBank/DDBJ databases">
        <authorList>
            <person name="Swart Estienne"/>
        </authorList>
    </citation>
    <scope>NUCLEOTIDE SEQUENCE [LARGE SCALE GENOMIC DNA]</scope>
    <source>
        <strain evidence="6 7">130c</strain>
    </source>
</reference>
<proteinExistence type="predicted"/>
<keyword evidence="5" id="KW-1133">Transmembrane helix</keyword>
<evidence type="ECO:0000256" key="2">
    <source>
        <dbReference type="ARBA" id="ARBA00023043"/>
    </source>
</evidence>
<dbReference type="PROSITE" id="PS50297">
    <property type="entry name" value="ANK_REP_REGION"/>
    <property type="match status" value="2"/>
</dbReference>
<feature type="repeat" description="ANK" evidence="3">
    <location>
        <begin position="148"/>
        <end position="180"/>
    </location>
</feature>
<protein>
    <submittedName>
        <fullName evidence="6">Dhhc zinc finger domain containing protein</fullName>
    </submittedName>
</protein>
<evidence type="ECO:0000313" key="7">
    <source>
        <dbReference type="Proteomes" id="UP000039865"/>
    </source>
</evidence>
<sequence>MLYQQMGSNRNNRVDSSFSSNQSANDQQDAKLIFQYINKLSLEKLRNLLNGLELRKSLEIVNLQDENGYSVLHAAAYYNTFRIAEFLVNYFRERLVKYLKQKHLQRYSNLNSSNQSNLSLDHNAAQSIKRRVKDTIKDWVNLPTRGDEGFFPLHFASFHGNVRLIKFLVKCGANEYARNKQGINMMHVAAQGDQAFSLTFFKSKNVPLTETDGEQSTPLHWACFAGSDTAIYYLLAWGVDVNARDNLGNTALHLAIKSAESFPNTRAIKELLIKGDIPSNEWVISCLSFFALTNLFFVLTWRTNPGYLQKSPKVSFLKLVEKFDPNMLCPTCERDSIIIANGSTIVQESGRFYIRPNYFYRNHSYFYLYILCLEVYMIIIDIIGMIYIDTEFNEAFIASQSQDSLIPSVFHNKTQVQISFQISLILSISMATFFLIPLSFLMVIQTQNFLYNQTTNKRFSRFKRATANDQAIADIANMRESDEEQELAFPDIKEKKRTESAANFQDQETIGNFKSSSQVSRIHPLDSPIGFNVRRNQGFLGYIRNCMQMCCGRGQLNQNDIYHKYHSERHGGSLKIEIENQNTPSSKSSKTTKILFEFDVKSSEAQLLQKFDSADHKT</sequence>
<accession>A0A078B7I5</accession>
<dbReference type="InParanoid" id="A0A078B7I5"/>
<name>A0A078B7I5_STYLE</name>
<keyword evidence="5" id="KW-0812">Transmembrane</keyword>
<feature type="transmembrane region" description="Helical" evidence="5">
    <location>
        <begin position="282"/>
        <end position="301"/>
    </location>
</feature>
<dbReference type="Proteomes" id="UP000039865">
    <property type="component" value="Unassembled WGS sequence"/>
</dbReference>
<evidence type="ECO:0000256" key="3">
    <source>
        <dbReference type="PROSITE-ProRule" id="PRU00023"/>
    </source>
</evidence>
<dbReference type="InterPro" id="IPR036770">
    <property type="entry name" value="Ankyrin_rpt-contain_sf"/>
</dbReference>
<dbReference type="EMBL" id="CCKQ01018494">
    <property type="protein sequence ID" value="CDW90460.1"/>
    <property type="molecule type" value="Genomic_DNA"/>
</dbReference>
<gene>
    <name evidence="6" type="primary">Contig6052.g6476</name>
    <name evidence="6" type="ORF">STYLEM_19603</name>
</gene>
<dbReference type="InterPro" id="IPR002110">
    <property type="entry name" value="Ankyrin_rpt"/>
</dbReference>
<dbReference type="Pfam" id="PF12796">
    <property type="entry name" value="Ank_2"/>
    <property type="match status" value="1"/>
</dbReference>
<feature type="transmembrane region" description="Helical" evidence="5">
    <location>
        <begin position="418"/>
        <end position="444"/>
    </location>
</feature>
<evidence type="ECO:0000256" key="4">
    <source>
        <dbReference type="SAM" id="MobiDB-lite"/>
    </source>
</evidence>
<feature type="region of interest" description="Disordered" evidence="4">
    <location>
        <begin position="1"/>
        <end position="23"/>
    </location>
</feature>
<dbReference type="Pfam" id="PF00023">
    <property type="entry name" value="Ank"/>
    <property type="match status" value="1"/>
</dbReference>
<dbReference type="PANTHER" id="PTHR24126:SF14">
    <property type="entry name" value="ANK_REP_REGION DOMAIN-CONTAINING PROTEIN"/>
    <property type="match status" value="1"/>
</dbReference>
<keyword evidence="7" id="KW-1185">Reference proteome</keyword>
<evidence type="ECO:0000313" key="6">
    <source>
        <dbReference type="EMBL" id="CDW90460.1"/>
    </source>
</evidence>
<evidence type="ECO:0000256" key="5">
    <source>
        <dbReference type="SAM" id="Phobius"/>
    </source>
</evidence>
<evidence type="ECO:0000256" key="1">
    <source>
        <dbReference type="ARBA" id="ARBA00022737"/>
    </source>
</evidence>
<feature type="transmembrane region" description="Helical" evidence="5">
    <location>
        <begin position="365"/>
        <end position="388"/>
    </location>
</feature>